<dbReference type="KEGG" id="ggr:HKW67_11360"/>
<dbReference type="EMBL" id="CP053085">
    <property type="protein sequence ID" value="QJR36064.1"/>
    <property type="molecule type" value="Genomic_DNA"/>
</dbReference>
<keyword evidence="3" id="KW-1185">Reference proteome</keyword>
<dbReference type="AlphaFoldDB" id="A0A6M4IM08"/>
<gene>
    <name evidence="2" type="ORF">HKW67_11360</name>
</gene>
<organism evidence="2 3">
    <name type="scientific">Gemmatimonas groenlandica</name>
    <dbReference type="NCBI Taxonomy" id="2732249"/>
    <lineage>
        <taxon>Bacteria</taxon>
        <taxon>Pseudomonadati</taxon>
        <taxon>Gemmatimonadota</taxon>
        <taxon>Gemmatimonadia</taxon>
        <taxon>Gemmatimonadales</taxon>
        <taxon>Gemmatimonadaceae</taxon>
        <taxon>Gemmatimonas</taxon>
    </lineage>
</organism>
<evidence type="ECO:0000256" key="1">
    <source>
        <dbReference type="SAM" id="SignalP"/>
    </source>
</evidence>
<dbReference type="NCBIfam" id="NF033709">
    <property type="entry name" value="PorV_fam"/>
    <property type="match status" value="1"/>
</dbReference>
<protein>
    <submittedName>
        <fullName evidence="2">PorV/PorQ family protein</fullName>
    </submittedName>
</protein>
<feature type="signal peptide" evidence="1">
    <location>
        <begin position="1"/>
        <end position="23"/>
    </location>
</feature>
<dbReference type="Proteomes" id="UP000500938">
    <property type="component" value="Chromosome"/>
</dbReference>
<evidence type="ECO:0000313" key="2">
    <source>
        <dbReference type="EMBL" id="QJR36064.1"/>
    </source>
</evidence>
<accession>A0A6M4IM08</accession>
<name>A0A6M4IM08_9BACT</name>
<proteinExistence type="predicted"/>
<reference evidence="2 3" key="1">
    <citation type="submission" date="2020-05" db="EMBL/GenBank/DDBJ databases">
        <title>Complete genome sequence of Gemmatimonas greenlandica TET16.</title>
        <authorList>
            <person name="Zeng Y."/>
        </authorList>
    </citation>
    <scope>NUCLEOTIDE SEQUENCE [LARGE SCALE GENOMIC DNA]</scope>
    <source>
        <strain evidence="2 3">TET16</strain>
    </source>
</reference>
<dbReference type="Gene3D" id="2.40.160.60">
    <property type="entry name" value="Outer membrane protein transport protein (OMPP1/FadL/TodX)"/>
    <property type="match status" value="1"/>
</dbReference>
<evidence type="ECO:0000313" key="3">
    <source>
        <dbReference type="Proteomes" id="UP000500938"/>
    </source>
</evidence>
<sequence>MQITRLIGAFGAATLLLGTTVRAQGPGGLLPTPADTPNRQGTRGANFLHIGVGARSGAMANATAASVSGPLAWFSNPSGAGTSESFSAVAGRQSLYGDLGLGQTYAALSIPALGGNIGVHFNTLSSGDIKRTTELNPFGDRLGGNFFQWTSTVVGIGYAKRLTDRLQVGGQIKYISEGIPDAGTKWVAGDIGTQFNTGLYGLTLGGSISNVGPTARASGALITRVISTADRGTFSDNRRVSLYTSQVELPVEFRLSLASDLLGSANSLLGKGSGNNTLNAEVAVNESTDFTTQYAIGLEYGYRNILFVRGGKRVYNDDRDRGTDTPVGLAGGFGLRLPAKGRNVRFDYSYESAGALQNIQIFSFEVGR</sequence>
<keyword evidence="1" id="KW-0732">Signal</keyword>
<dbReference type="RefSeq" id="WP_171225497.1">
    <property type="nucleotide sequence ID" value="NZ_CP053085.1"/>
</dbReference>
<feature type="chain" id="PRO_5026902759" evidence="1">
    <location>
        <begin position="24"/>
        <end position="368"/>
    </location>
</feature>